<sequence>MPTTVARPASLKRVAAASFTGTALEWYDYYLFGTAAALVFNTAFFTDLDPLAGTLASFATFAIGFVARPLGAAVFGHVGDRYGRKRSLLITIVMMGAVTGAMGILPTYETIGLAAPALLIVLRFLQGIAMGGEWSGASALITEHSEQRNRGFYAMLPQLGNPVGILVGVGVFTLLTNIQSPESFQAWGWRVPFLLAVPFTIVALWIRTAIDESRHFAAEAGGAEAEVAERRIPLVQVFRAEKTRLLAGIGVAFLGIAGYYFSDTFLLNYGTRQLGIDISFLLNAGLVASVLNIPLFVLWGLYANRVGGTTIAVIGGIATVLFAYPMFVLVGQGSALAVAVAMVTGSTLVSISFAASGQILNELFPTATRQSGIGLAYNLAGAVSGFVPFIATVIIDTAGDARLWATAGLLVVIALITLGSTVAARRLRLPDLDATVD</sequence>
<evidence type="ECO:0000256" key="2">
    <source>
        <dbReference type="ARBA" id="ARBA00022448"/>
    </source>
</evidence>
<comment type="caution">
    <text evidence="9">The sequence shown here is derived from an EMBL/GenBank/DDBJ whole genome shotgun (WGS) entry which is preliminary data.</text>
</comment>
<feature type="transmembrane region" description="Helical" evidence="7">
    <location>
        <begin position="111"/>
        <end position="131"/>
    </location>
</feature>
<evidence type="ECO:0000256" key="1">
    <source>
        <dbReference type="ARBA" id="ARBA00004651"/>
    </source>
</evidence>
<gene>
    <name evidence="9" type="ORF">ACFY05_01300</name>
</gene>
<dbReference type="SUPFAM" id="SSF103473">
    <property type="entry name" value="MFS general substrate transporter"/>
    <property type="match status" value="1"/>
</dbReference>
<feature type="domain" description="Major facilitator superfamily (MFS) profile" evidence="8">
    <location>
        <begin position="14"/>
        <end position="426"/>
    </location>
</feature>
<dbReference type="PANTHER" id="PTHR43045">
    <property type="entry name" value="SHIKIMATE TRANSPORTER"/>
    <property type="match status" value="1"/>
</dbReference>
<dbReference type="Pfam" id="PF00083">
    <property type="entry name" value="Sugar_tr"/>
    <property type="match status" value="1"/>
</dbReference>
<dbReference type="InterPro" id="IPR020846">
    <property type="entry name" value="MFS_dom"/>
</dbReference>
<dbReference type="InterPro" id="IPR005828">
    <property type="entry name" value="MFS_sugar_transport-like"/>
</dbReference>
<organism evidence="9 10">
    <name type="scientific">Microtetraspora fusca</name>
    <dbReference type="NCBI Taxonomy" id="1997"/>
    <lineage>
        <taxon>Bacteria</taxon>
        <taxon>Bacillati</taxon>
        <taxon>Actinomycetota</taxon>
        <taxon>Actinomycetes</taxon>
        <taxon>Streptosporangiales</taxon>
        <taxon>Streptosporangiaceae</taxon>
        <taxon>Microtetraspora</taxon>
    </lineage>
</organism>
<evidence type="ECO:0000259" key="8">
    <source>
        <dbReference type="PROSITE" id="PS50850"/>
    </source>
</evidence>
<feature type="transmembrane region" description="Helical" evidence="7">
    <location>
        <begin position="87"/>
        <end position="105"/>
    </location>
</feature>
<protein>
    <submittedName>
        <fullName evidence="9">MFS transporter</fullName>
    </submittedName>
</protein>
<dbReference type="PROSITE" id="PS50850">
    <property type="entry name" value="MFS"/>
    <property type="match status" value="1"/>
</dbReference>
<keyword evidence="6 7" id="KW-0472">Membrane</keyword>
<accession>A0ABW6UWT3</accession>
<evidence type="ECO:0000313" key="10">
    <source>
        <dbReference type="Proteomes" id="UP001602119"/>
    </source>
</evidence>
<name>A0ABW6UWT3_MICFU</name>
<keyword evidence="2" id="KW-0813">Transport</keyword>
<evidence type="ECO:0000256" key="4">
    <source>
        <dbReference type="ARBA" id="ARBA00022692"/>
    </source>
</evidence>
<proteinExistence type="predicted"/>
<keyword evidence="4 7" id="KW-0812">Transmembrane</keyword>
<feature type="transmembrane region" description="Helical" evidence="7">
    <location>
        <begin position="401"/>
        <end position="424"/>
    </location>
</feature>
<comment type="subcellular location">
    <subcellularLocation>
        <location evidence="1">Cell membrane</location>
        <topology evidence="1">Multi-pass membrane protein</topology>
    </subcellularLocation>
</comment>
<feature type="transmembrane region" description="Helical" evidence="7">
    <location>
        <begin position="51"/>
        <end position="75"/>
    </location>
</feature>
<dbReference type="InterPro" id="IPR005829">
    <property type="entry name" value="Sugar_transporter_CS"/>
</dbReference>
<evidence type="ECO:0000256" key="3">
    <source>
        <dbReference type="ARBA" id="ARBA00022475"/>
    </source>
</evidence>
<evidence type="ECO:0000256" key="6">
    <source>
        <dbReference type="ARBA" id="ARBA00023136"/>
    </source>
</evidence>
<reference evidence="9 10" key="1">
    <citation type="submission" date="2024-10" db="EMBL/GenBank/DDBJ databases">
        <title>The Natural Products Discovery Center: Release of the First 8490 Sequenced Strains for Exploring Actinobacteria Biosynthetic Diversity.</title>
        <authorList>
            <person name="Kalkreuter E."/>
            <person name="Kautsar S.A."/>
            <person name="Yang D."/>
            <person name="Bader C.D."/>
            <person name="Teijaro C.N."/>
            <person name="Fluegel L."/>
            <person name="Davis C.M."/>
            <person name="Simpson J.R."/>
            <person name="Lauterbach L."/>
            <person name="Steele A.D."/>
            <person name="Gui C."/>
            <person name="Meng S."/>
            <person name="Li G."/>
            <person name="Viehrig K."/>
            <person name="Ye F."/>
            <person name="Su P."/>
            <person name="Kiefer A.F."/>
            <person name="Nichols A."/>
            <person name="Cepeda A.J."/>
            <person name="Yan W."/>
            <person name="Fan B."/>
            <person name="Jiang Y."/>
            <person name="Adhikari A."/>
            <person name="Zheng C.-J."/>
            <person name="Schuster L."/>
            <person name="Cowan T.M."/>
            <person name="Smanski M.J."/>
            <person name="Chevrette M.G."/>
            <person name="De Carvalho L.P.S."/>
            <person name="Shen B."/>
        </authorList>
    </citation>
    <scope>NUCLEOTIDE SEQUENCE [LARGE SCALE GENOMIC DNA]</scope>
    <source>
        <strain evidence="9 10">NPDC001281</strain>
    </source>
</reference>
<dbReference type="InterPro" id="IPR036259">
    <property type="entry name" value="MFS_trans_sf"/>
</dbReference>
<feature type="transmembrane region" description="Helical" evidence="7">
    <location>
        <begin position="375"/>
        <end position="395"/>
    </location>
</feature>
<evidence type="ECO:0000256" key="7">
    <source>
        <dbReference type="SAM" id="Phobius"/>
    </source>
</evidence>
<keyword evidence="3" id="KW-1003">Cell membrane</keyword>
<feature type="transmembrane region" description="Helical" evidence="7">
    <location>
        <begin position="335"/>
        <end position="355"/>
    </location>
</feature>
<feature type="transmembrane region" description="Helical" evidence="7">
    <location>
        <begin position="309"/>
        <end position="329"/>
    </location>
</feature>
<keyword evidence="10" id="KW-1185">Reference proteome</keyword>
<keyword evidence="5 7" id="KW-1133">Transmembrane helix</keyword>
<feature type="transmembrane region" description="Helical" evidence="7">
    <location>
        <begin position="187"/>
        <end position="206"/>
    </location>
</feature>
<evidence type="ECO:0000313" key="9">
    <source>
        <dbReference type="EMBL" id="MFF4771475.1"/>
    </source>
</evidence>
<dbReference type="Gene3D" id="1.20.1250.20">
    <property type="entry name" value="MFS general substrate transporter like domains"/>
    <property type="match status" value="2"/>
</dbReference>
<evidence type="ECO:0000256" key="5">
    <source>
        <dbReference type="ARBA" id="ARBA00022989"/>
    </source>
</evidence>
<dbReference type="Proteomes" id="UP001602119">
    <property type="component" value="Unassembled WGS sequence"/>
</dbReference>
<dbReference type="PROSITE" id="PS00217">
    <property type="entry name" value="SUGAR_TRANSPORT_2"/>
    <property type="match status" value="1"/>
</dbReference>
<feature type="transmembrane region" description="Helical" evidence="7">
    <location>
        <begin position="152"/>
        <end position="175"/>
    </location>
</feature>
<dbReference type="RefSeq" id="WP_387340097.1">
    <property type="nucleotide sequence ID" value="NZ_JBIAXI010000001.1"/>
</dbReference>
<dbReference type="EMBL" id="JBIAXI010000001">
    <property type="protein sequence ID" value="MFF4771475.1"/>
    <property type="molecule type" value="Genomic_DNA"/>
</dbReference>
<feature type="transmembrane region" description="Helical" evidence="7">
    <location>
        <begin position="245"/>
        <end position="261"/>
    </location>
</feature>
<dbReference type="PANTHER" id="PTHR43045:SF1">
    <property type="entry name" value="SHIKIMATE TRANSPORTER"/>
    <property type="match status" value="1"/>
</dbReference>
<feature type="transmembrane region" description="Helical" evidence="7">
    <location>
        <begin position="281"/>
        <end position="302"/>
    </location>
</feature>
<feature type="transmembrane region" description="Helical" evidence="7">
    <location>
        <begin position="27"/>
        <end position="45"/>
    </location>
</feature>